<reference evidence="2" key="1">
    <citation type="journal article" date="2021" name="Nat. Commun.">
        <title>Genetic determinants of endophytism in the Arabidopsis root mycobiome.</title>
        <authorList>
            <person name="Mesny F."/>
            <person name="Miyauchi S."/>
            <person name="Thiergart T."/>
            <person name="Pickel B."/>
            <person name="Atanasova L."/>
            <person name="Karlsson M."/>
            <person name="Huettel B."/>
            <person name="Barry K.W."/>
            <person name="Haridas S."/>
            <person name="Chen C."/>
            <person name="Bauer D."/>
            <person name="Andreopoulos W."/>
            <person name="Pangilinan J."/>
            <person name="LaButti K."/>
            <person name="Riley R."/>
            <person name="Lipzen A."/>
            <person name="Clum A."/>
            <person name="Drula E."/>
            <person name="Henrissat B."/>
            <person name="Kohler A."/>
            <person name="Grigoriev I.V."/>
            <person name="Martin F.M."/>
            <person name="Hacquard S."/>
        </authorList>
    </citation>
    <scope>NUCLEOTIDE SEQUENCE</scope>
    <source>
        <strain evidence="2">MPI-SDFR-AT-0073</strain>
    </source>
</reference>
<evidence type="ECO:0000256" key="1">
    <source>
        <dbReference type="SAM" id="MobiDB-lite"/>
    </source>
</evidence>
<protein>
    <submittedName>
        <fullName evidence="2">Uncharacterized protein</fullName>
    </submittedName>
</protein>
<name>A0A9P8ZWU9_9PEZI</name>
<keyword evidence="3" id="KW-1185">Reference proteome</keyword>
<dbReference type="GeneID" id="70132004"/>
<dbReference type="RefSeq" id="XP_045957693.1">
    <property type="nucleotide sequence ID" value="XM_046103112.1"/>
</dbReference>
<evidence type="ECO:0000313" key="3">
    <source>
        <dbReference type="Proteomes" id="UP000758603"/>
    </source>
</evidence>
<gene>
    <name evidence="2" type="ORF">BKA67DRAFT_569519</name>
</gene>
<dbReference type="AlphaFoldDB" id="A0A9P8ZWU9"/>
<dbReference type="OrthoDB" id="5355528at2759"/>
<feature type="non-terminal residue" evidence="2">
    <location>
        <position position="232"/>
    </location>
</feature>
<dbReference type="EMBL" id="JAGPXC010000005">
    <property type="protein sequence ID" value="KAH6653416.1"/>
    <property type="molecule type" value="Genomic_DNA"/>
</dbReference>
<sequence>MPMHQIWDNSSTRRISAPSARRVTSCLFVGILLLPTFVIHQEGILQLQMSRINFVSLAVKRRKLENNVGSPNEEEVALTRKEEVSTQPPAPQMLSRLNRARGDIELEFSHEVLLKHREHRLISQELAKCQIALEQLRRCHLIPYPAHVPMPEQVLNVTIGQEPALQADFGTQVPQWTPPFGVADGPYARHLARWLIPDPKFDGIPAPTLEPSKSLRASNSIDAHSRLNTITK</sequence>
<dbReference type="Proteomes" id="UP000758603">
    <property type="component" value="Unassembled WGS sequence"/>
</dbReference>
<proteinExistence type="predicted"/>
<accession>A0A9P8ZWU9</accession>
<evidence type="ECO:0000313" key="2">
    <source>
        <dbReference type="EMBL" id="KAH6653416.1"/>
    </source>
</evidence>
<organism evidence="2 3">
    <name type="scientific">Truncatella angustata</name>
    <dbReference type="NCBI Taxonomy" id="152316"/>
    <lineage>
        <taxon>Eukaryota</taxon>
        <taxon>Fungi</taxon>
        <taxon>Dikarya</taxon>
        <taxon>Ascomycota</taxon>
        <taxon>Pezizomycotina</taxon>
        <taxon>Sordariomycetes</taxon>
        <taxon>Xylariomycetidae</taxon>
        <taxon>Amphisphaeriales</taxon>
        <taxon>Sporocadaceae</taxon>
        <taxon>Truncatella</taxon>
    </lineage>
</organism>
<feature type="region of interest" description="Disordered" evidence="1">
    <location>
        <begin position="68"/>
        <end position="90"/>
    </location>
</feature>
<comment type="caution">
    <text evidence="2">The sequence shown here is derived from an EMBL/GenBank/DDBJ whole genome shotgun (WGS) entry which is preliminary data.</text>
</comment>